<name>J9DZI7_9PROT</name>
<keyword evidence="1" id="KW-0472">Membrane</keyword>
<evidence type="ECO:0000256" key="1">
    <source>
        <dbReference type="SAM" id="Phobius"/>
    </source>
</evidence>
<dbReference type="EMBL" id="ALYF01000003">
    <property type="protein sequence ID" value="EJW21099.1"/>
    <property type="molecule type" value="Genomic_DNA"/>
</dbReference>
<sequence>MKPEDIKIYFMLGLIVVIVWTLAFVTLLVIPWFIIYANENFFRSLGFIGSDLNDIKVFAGIIVSALVAAAVSRFVN</sequence>
<protein>
    <submittedName>
        <fullName evidence="2">Uncharacterized protein</fullName>
    </submittedName>
</protein>
<proteinExistence type="predicted"/>
<feature type="transmembrane region" description="Helical" evidence="1">
    <location>
        <begin position="12"/>
        <end position="35"/>
    </location>
</feature>
<evidence type="ECO:0000313" key="3">
    <source>
        <dbReference type="Proteomes" id="UP000004836"/>
    </source>
</evidence>
<feature type="transmembrane region" description="Helical" evidence="1">
    <location>
        <begin position="55"/>
        <end position="75"/>
    </location>
</feature>
<keyword evidence="3" id="KW-1185">Reference proteome</keyword>
<keyword evidence="1" id="KW-0812">Transmembrane</keyword>
<evidence type="ECO:0000313" key="2">
    <source>
        <dbReference type="EMBL" id="EJW21099.1"/>
    </source>
</evidence>
<dbReference type="AlphaFoldDB" id="J9DZI7"/>
<dbReference type="Proteomes" id="UP000004836">
    <property type="component" value="Unassembled WGS sequence"/>
</dbReference>
<reference evidence="2 3" key="1">
    <citation type="journal article" date="2012" name="J. Bacteriol.">
        <title>Genome Sequence of Strain IMCC14465, Isolated from the East Sea, Belonging to the PS1 Clade of Alphaproteobacteria.</title>
        <authorList>
            <person name="Yang S.J."/>
            <person name="Kang I."/>
            <person name="Cho J.C."/>
        </authorList>
    </citation>
    <scope>NUCLEOTIDE SEQUENCE [LARGE SCALE GENOMIC DNA]</scope>
    <source>
        <strain evidence="2 3">IMCC14465</strain>
    </source>
</reference>
<comment type="caution">
    <text evidence="2">The sequence shown here is derived from an EMBL/GenBank/DDBJ whole genome shotgun (WGS) entry which is preliminary data.</text>
</comment>
<keyword evidence="1" id="KW-1133">Transmembrane helix</keyword>
<organism evidence="2 3">
    <name type="scientific">alpha proteobacterium IMCC14465</name>
    <dbReference type="NCBI Taxonomy" id="1220535"/>
    <lineage>
        <taxon>Bacteria</taxon>
        <taxon>Pseudomonadati</taxon>
        <taxon>Pseudomonadota</taxon>
        <taxon>Alphaproteobacteria</taxon>
        <taxon>PS1 clade</taxon>
    </lineage>
</organism>
<accession>J9DZI7</accession>
<gene>
    <name evidence="2" type="ORF">IMCC14465_08950</name>
</gene>